<reference evidence="3" key="3">
    <citation type="submission" date="2020-12" db="UniProtKB">
        <authorList>
            <consortium name="EnsemblPlants"/>
        </authorList>
    </citation>
    <scope>IDENTIFICATION</scope>
</reference>
<reference evidence="2 4" key="2">
    <citation type="journal article" date="2018" name="Plant J.">
        <title>The Physcomitrella patens chromosome-scale assembly reveals moss genome structure and evolution.</title>
        <authorList>
            <person name="Lang D."/>
            <person name="Ullrich K.K."/>
            <person name="Murat F."/>
            <person name="Fuchs J."/>
            <person name="Jenkins J."/>
            <person name="Haas F.B."/>
            <person name="Piednoel M."/>
            <person name="Gundlach H."/>
            <person name="Van Bel M."/>
            <person name="Meyberg R."/>
            <person name="Vives C."/>
            <person name="Morata J."/>
            <person name="Symeonidi A."/>
            <person name="Hiss M."/>
            <person name="Muchero W."/>
            <person name="Kamisugi Y."/>
            <person name="Saleh O."/>
            <person name="Blanc G."/>
            <person name="Decker E.L."/>
            <person name="van Gessel N."/>
            <person name="Grimwood J."/>
            <person name="Hayes R.D."/>
            <person name="Graham S.W."/>
            <person name="Gunter L.E."/>
            <person name="McDaniel S.F."/>
            <person name="Hoernstein S.N.W."/>
            <person name="Larsson A."/>
            <person name="Li F.W."/>
            <person name="Perroud P.F."/>
            <person name="Phillips J."/>
            <person name="Ranjan P."/>
            <person name="Rokshar D.S."/>
            <person name="Rothfels C.J."/>
            <person name="Schneider L."/>
            <person name="Shu S."/>
            <person name="Stevenson D.W."/>
            <person name="Thummler F."/>
            <person name="Tillich M."/>
            <person name="Villarreal Aguilar J.C."/>
            <person name="Widiez T."/>
            <person name="Wong G.K."/>
            <person name="Wymore A."/>
            <person name="Zhang Y."/>
            <person name="Zimmer A.D."/>
            <person name="Quatrano R.S."/>
            <person name="Mayer K.F.X."/>
            <person name="Goodstein D."/>
            <person name="Casacuberta J.M."/>
            <person name="Vandepoele K."/>
            <person name="Reski R."/>
            <person name="Cuming A.C."/>
            <person name="Tuskan G.A."/>
            <person name="Maumus F."/>
            <person name="Salse J."/>
            <person name="Schmutz J."/>
            <person name="Rensing S.A."/>
        </authorList>
    </citation>
    <scope>NUCLEOTIDE SEQUENCE [LARGE SCALE GENOMIC DNA]</scope>
    <source>
        <strain evidence="3 4">cv. Gransden 2004</strain>
    </source>
</reference>
<keyword evidence="4" id="KW-1185">Reference proteome</keyword>
<proteinExistence type="predicted"/>
<organism evidence="2">
    <name type="scientific">Physcomitrium patens</name>
    <name type="common">Spreading-leaved earth moss</name>
    <name type="synonym">Physcomitrella patens</name>
    <dbReference type="NCBI Taxonomy" id="3218"/>
    <lineage>
        <taxon>Eukaryota</taxon>
        <taxon>Viridiplantae</taxon>
        <taxon>Streptophyta</taxon>
        <taxon>Embryophyta</taxon>
        <taxon>Bryophyta</taxon>
        <taxon>Bryophytina</taxon>
        <taxon>Bryopsida</taxon>
        <taxon>Funariidae</taxon>
        <taxon>Funariales</taxon>
        <taxon>Funariaceae</taxon>
        <taxon>Physcomitrium</taxon>
    </lineage>
</organism>
<evidence type="ECO:0000259" key="1">
    <source>
        <dbReference type="Pfam" id="PF25512"/>
    </source>
</evidence>
<evidence type="ECO:0000313" key="3">
    <source>
        <dbReference type="EnsemblPlants" id="PAC:32950168.CDS.1"/>
    </source>
</evidence>
<feature type="domain" description="AtC3H23-like CCCH zinc finger" evidence="1">
    <location>
        <begin position="1"/>
        <end position="22"/>
    </location>
</feature>
<dbReference type="EMBL" id="ABEU02000023">
    <property type="protein sequence ID" value="PNR28788.1"/>
    <property type="molecule type" value="Genomic_DNA"/>
</dbReference>
<name>A0A2K1IHP2_PHYPA</name>
<dbReference type="EnsemblPlants" id="Pp3c23_300V3.1">
    <property type="protein sequence ID" value="PAC:32950168.CDS.1"/>
    <property type="gene ID" value="Pp3c23_300"/>
</dbReference>
<dbReference type="InterPro" id="IPR057444">
    <property type="entry name" value="Znf-CCCH_AtC3H23-like"/>
</dbReference>
<reference evidence="2 4" key="1">
    <citation type="journal article" date="2008" name="Science">
        <title>The Physcomitrella genome reveals evolutionary insights into the conquest of land by plants.</title>
        <authorList>
            <person name="Rensing S."/>
            <person name="Lang D."/>
            <person name="Zimmer A."/>
            <person name="Terry A."/>
            <person name="Salamov A."/>
            <person name="Shapiro H."/>
            <person name="Nishiyama T."/>
            <person name="Perroud P.-F."/>
            <person name="Lindquist E."/>
            <person name="Kamisugi Y."/>
            <person name="Tanahashi T."/>
            <person name="Sakakibara K."/>
            <person name="Fujita T."/>
            <person name="Oishi K."/>
            <person name="Shin-I T."/>
            <person name="Kuroki Y."/>
            <person name="Toyoda A."/>
            <person name="Suzuki Y."/>
            <person name="Hashimoto A."/>
            <person name="Yamaguchi K."/>
            <person name="Sugano A."/>
            <person name="Kohara Y."/>
            <person name="Fujiyama A."/>
            <person name="Anterola A."/>
            <person name="Aoki S."/>
            <person name="Ashton N."/>
            <person name="Barbazuk W.B."/>
            <person name="Barker E."/>
            <person name="Bennetzen J."/>
            <person name="Bezanilla M."/>
            <person name="Blankenship R."/>
            <person name="Cho S.H."/>
            <person name="Dutcher S."/>
            <person name="Estelle M."/>
            <person name="Fawcett J.A."/>
            <person name="Gundlach H."/>
            <person name="Hanada K."/>
            <person name="Heyl A."/>
            <person name="Hicks K.A."/>
            <person name="Hugh J."/>
            <person name="Lohr M."/>
            <person name="Mayer K."/>
            <person name="Melkozernov A."/>
            <person name="Murata T."/>
            <person name="Nelson D."/>
            <person name="Pils B."/>
            <person name="Prigge M."/>
            <person name="Reiss B."/>
            <person name="Renner T."/>
            <person name="Rombauts S."/>
            <person name="Rushton P."/>
            <person name="Sanderfoot A."/>
            <person name="Schween G."/>
            <person name="Shiu S.-H."/>
            <person name="Stueber K."/>
            <person name="Theodoulou F.L."/>
            <person name="Tu H."/>
            <person name="Van de Peer Y."/>
            <person name="Verrier P.J."/>
            <person name="Waters E."/>
            <person name="Wood A."/>
            <person name="Yang L."/>
            <person name="Cove D."/>
            <person name="Cuming A."/>
            <person name="Hasebe M."/>
            <person name="Lucas S."/>
            <person name="Mishler D.B."/>
            <person name="Reski R."/>
            <person name="Grigoriev I."/>
            <person name="Quatrano R.S."/>
            <person name="Boore J.L."/>
        </authorList>
    </citation>
    <scope>NUCLEOTIDE SEQUENCE [LARGE SCALE GENOMIC DNA]</scope>
    <source>
        <strain evidence="3 4">cv. Gransden 2004</strain>
    </source>
</reference>
<dbReference type="Pfam" id="PF25512">
    <property type="entry name" value="zf-CCCH_AtC3H23"/>
    <property type="match status" value="1"/>
</dbReference>
<evidence type="ECO:0000313" key="2">
    <source>
        <dbReference type="EMBL" id="PNR28788.1"/>
    </source>
</evidence>
<dbReference type="AlphaFoldDB" id="A0A2K1IHP2"/>
<protein>
    <recommendedName>
        <fullName evidence="1">AtC3H23-like CCCH zinc finger domain-containing protein</fullName>
    </recommendedName>
</protein>
<evidence type="ECO:0000313" key="4">
    <source>
        <dbReference type="Proteomes" id="UP000006727"/>
    </source>
</evidence>
<dbReference type="InParanoid" id="A0A2K1IHP2"/>
<dbReference type="Proteomes" id="UP000006727">
    <property type="component" value="Chromosome 23"/>
</dbReference>
<gene>
    <name evidence="2" type="ORF">PHYPA_027480</name>
</gene>
<accession>A0A2K1IHP2</accession>
<sequence>MRERSHDWTEGPFTHLDEKARHCNLR</sequence>
<dbReference type="Gramene" id="Pp3c23_300V3.1">
    <property type="protein sequence ID" value="PAC:32950168.CDS.1"/>
    <property type="gene ID" value="Pp3c23_300"/>
</dbReference>